<evidence type="ECO:0000256" key="2">
    <source>
        <dbReference type="ARBA" id="ARBA00047899"/>
    </source>
</evidence>
<comment type="catalytic activity">
    <reaction evidence="2">
        <text>L-threonyl-[protein] + ATP = O-phospho-L-threonyl-[protein] + ADP + H(+)</text>
        <dbReference type="Rhea" id="RHEA:46608"/>
        <dbReference type="Rhea" id="RHEA-COMP:11060"/>
        <dbReference type="Rhea" id="RHEA-COMP:11605"/>
        <dbReference type="ChEBI" id="CHEBI:15378"/>
        <dbReference type="ChEBI" id="CHEBI:30013"/>
        <dbReference type="ChEBI" id="CHEBI:30616"/>
        <dbReference type="ChEBI" id="CHEBI:61977"/>
        <dbReference type="ChEBI" id="CHEBI:456216"/>
        <dbReference type="EC" id="2.7.11.1"/>
    </reaction>
</comment>
<proteinExistence type="predicted"/>
<dbReference type="Gene3D" id="1.10.510.10">
    <property type="entry name" value="Transferase(Phosphotransferase) domain 1"/>
    <property type="match status" value="1"/>
</dbReference>
<evidence type="ECO:0000313" key="4">
    <source>
        <dbReference type="EMBL" id="KAK3901272.1"/>
    </source>
</evidence>
<dbReference type="Proteomes" id="UP001303889">
    <property type="component" value="Unassembled WGS sequence"/>
</dbReference>
<dbReference type="EMBL" id="MU855593">
    <property type="protein sequence ID" value="KAK3901272.1"/>
    <property type="molecule type" value="Genomic_DNA"/>
</dbReference>
<dbReference type="EC" id="2.7.11.1" evidence="1"/>
<evidence type="ECO:0000256" key="1">
    <source>
        <dbReference type="ARBA" id="ARBA00012513"/>
    </source>
</evidence>
<dbReference type="InterPro" id="IPR008266">
    <property type="entry name" value="Tyr_kinase_AS"/>
</dbReference>
<reference evidence="4" key="2">
    <citation type="submission" date="2023-05" db="EMBL/GenBank/DDBJ databases">
        <authorList>
            <consortium name="Lawrence Berkeley National Laboratory"/>
            <person name="Steindorff A."/>
            <person name="Hensen N."/>
            <person name="Bonometti L."/>
            <person name="Westerberg I."/>
            <person name="Brannstrom I.O."/>
            <person name="Guillou S."/>
            <person name="Cros-Aarteil S."/>
            <person name="Calhoun S."/>
            <person name="Haridas S."/>
            <person name="Kuo A."/>
            <person name="Mondo S."/>
            <person name="Pangilinan J."/>
            <person name="Riley R."/>
            <person name="Labutti K."/>
            <person name="Andreopoulos B."/>
            <person name="Lipzen A."/>
            <person name="Chen C."/>
            <person name="Yanf M."/>
            <person name="Daum C."/>
            <person name="Ng V."/>
            <person name="Clum A."/>
            <person name="Ohm R."/>
            <person name="Martin F."/>
            <person name="Silar P."/>
            <person name="Natvig D."/>
            <person name="Lalanne C."/>
            <person name="Gautier V."/>
            <person name="Ament-Velasquez S.L."/>
            <person name="Kruys A."/>
            <person name="Hutchinson M.I."/>
            <person name="Powell A.J."/>
            <person name="Barry K."/>
            <person name="Miller A.N."/>
            <person name="Grigoriev I.V."/>
            <person name="Debuchy R."/>
            <person name="Gladieux P."/>
            <person name="Thoren M.H."/>
            <person name="Johannesson H."/>
        </authorList>
    </citation>
    <scope>NUCLEOTIDE SEQUENCE</scope>
    <source>
        <strain evidence="4">CBS 103.79</strain>
    </source>
</reference>
<name>A0AAN6MJL1_9PEZI</name>
<dbReference type="PROSITE" id="PS00109">
    <property type="entry name" value="PROTEIN_KINASE_TYR"/>
    <property type="match status" value="1"/>
</dbReference>
<dbReference type="AlphaFoldDB" id="A0AAN6MJL1"/>
<comment type="caution">
    <text evidence="4">The sequence shown here is derived from an EMBL/GenBank/DDBJ whole genome shotgun (WGS) entry which is preliminary data.</text>
</comment>
<accession>A0AAN6MJL1</accession>
<dbReference type="InterPro" id="IPR011009">
    <property type="entry name" value="Kinase-like_dom_sf"/>
</dbReference>
<dbReference type="SUPFAM" id="SSF56112">
    <property type="entry name" value="Protein kinase-like (PK-like)"/>
    <property type="match status" value="1"/>
</dbReference>
<reference evidence="4" key="1">
    <citation type="journal article" date="2023" name="Mol. Phylogenet. Evol.">
        <title>Genome-scale phylogeny and comparative genomics of the fungal order Sordariales.</title>
        <authorList>
            <person name="Hensen N."/>
            <person name="Bonometti L."/>
            <person name="Westerberg I."/>
            <person name="Brannstrom I.O."/>
            <person name="Guillou S."/>
            <person name="Cros-Aarteil S."/>
            <person name="Calhoun S."/>
            <person name="Haridas S."/>
            <person name="Kuo A."/>
            <person name="Mondo S."/>
            <person name="Pangilinan J."/>
            <person name="Riley R."/>
            <person name="LaButti K."/>
            <person name="Andreopoulos B."/>
            <person name="Lipzen A."/>
            <person name="Chen C."/>
            <person name="Yan M."/>
            <person name="Daum C."/>
            <person name="Ng V."/>
            <person name="Clum A."/>
            <person name="Steindorff A."/>
            <person name="Ohm R.A."/>
            <person name="Martin F."/>
            <person name="Silar P."/>
            <person name="Natvig D.O."/>
            <person name="Lalanne C."/>
            <person name="Gautier V."/>
            <person name="Ament-Velasquez S.L."/>
            <person name="Kruys A."/>
            <person name="Hutchinson M.I."/>
            <person name="Powell A.J."/>
            <person name="Barry K."/>
            <person name="Miller A.N."/>
            <person name="Grigoriev I.V."/>
            <person name="Debuchy R."/>
            <person name="Gladieux P."/>
            <person name="Hiltunen Thoren M."/>
            <person name="Johannesson H."/>
        </authorList>
    </citation>
    <scope>NUCLEOTIDE SEQUENCE</scope>
    <source>
        <strain evidence="4">CBS 103.79</strain>
    </source>
</reference>
<comment type="catalytic activity">
    <reaction evidence="3">
        <text>L-seryl-[protein] + ATP = O-phospho-L-seryl-[protein] + ADP + H(+)</text>
        <dbReference type="Rhea" id="RHEA:17989"/>
        <dbReference type="Rhea" id="RHEA-COMP:9863"/>
        <dbReference type="Rhea" id="RHEA-COMP:11604"/>
        <dbReference type="ChEBI" id="CHEBI:15378"/>
        <dbReference type="ChEBI" id="CHEBI:29999"/>
        <dbReference type="ChEBI" id="CHEBI:30616"/>
        <dbReference type="ChEBI" id="CHEBI:83421"/>
        <dbReference type="ChEBI" id="CHEBI:456216"/>
        <dbReference type="EC" id="2.7.11.1"/>
    </reaction>
</comment>
<gene>
    <name evidence="4" type="ORF">C8A05DRAFT_16521</name>
</gene>
<sequence>MGYFEEYDLDSRFKSTFQGWNPMSGHYHVVIDWDQRRTIVVCTPGEKDEDFVFEALEELIDGLAPDVVTITVTDDLELASASSDIVYDRTMLPFYPLHSEFPQEVPTIRRPQLTEIERLGLQADHTTYEAAPGETRDVVFKYYTNEGNIAMFWHELNCMLRIPRHPHIVPLDRLVLESTAPSQPDRVVGFTTPFIPGGTILDNPGRPFKLKHLRQLLSTINYLNLSLNLSHGDICLWNLLIDPTTDALLLFDFNMGFRRGWAGDAAHQDVFGDDPARDDVKLAVFTVYELITRDHSFRNENEPEDMDAEAMVWSQGEWVKDEEVALEEGVEVAEYRRVLEEWVRGREARGKEGRPERAVEWPDVPEFPAVEFVGGVTRSPGQMRQALVRRGEPFIKWQRPPTCALPLPAGHRLLATGEVVTDGAEAK</sequence>
<evidence type="ECO:0000256" key="3">
    <source>
        <dbReference type="ARBA" id="ARBA00048679"/>
    </source>
</evidence>
<dbReference type="GO" id="GO:0004674">
    <property type="term" value="F:protein serine/threonine kinase activity"/>
    <property type="evidence" value="ECO:0007669"/>
    <property type="project" value="UniProtKB-EC"/>
</dbReference>
<evidence type="ECO:0000313" key="5">
    <source>
        <dbReference type="Proteomes" id="UP001303889"/>
    </source>
</evidence>
<keyword evidence="5" id="KW-1185">Reference proteome</keyword>
<organism evidence="4 5">
    <name type="scientific">Staphylotrichum tortipilum</name>
    <dbReference type="NCBI Taxonomy" id="2831512"/>
    <lineage>
        <taxon>Eukaryota</taxon>
        <taxon>Fungi</taxon>
        <taxon>Dikarya</taxon>
        <taxon>Ascomycota</taxon>
        <taxon>Pezizomycotina</taxon>
        <taxon>Sordariomycetes</taxon>
        <taxon>Sordariomycetidae</taxon>
        <taxon>Sordariales</taxon>
        <taxon>Chaetomiaceae</taxon>
        <taxon>Staphylotrichum</taxon>
    </lineage>
</organism>
<protein>
    <recommendedName>
        <fullName evidence="1">non-specific serine/threonine protein kinase</fullName>
        <ecNumber evidence="1">2.7.11.1</ecNumber>
    </recommendedName>
</protein>